<comment type="similarity">
    <text evidence="4 12">Belongs to the purine nucleoside phosphorylase YfiH/LACC1 family.</text>
</comment>
<evidence type="ECO:0000256" key="2">
    <source>
        <dbReference type="ARBA" id="ARBA00001947"/>
    </source>
</evidence>
<gene>
    <name evidence="13" type="primary">pgeF</name>
    <name evidence="13" type="ORF">FS935_06570</name>
</gene>
<evidence type="ECO:0000256" key="10">
    <source>
        <dbReference type="ARBA" id="ARBA00048968"/>
    </source>
</evidence>
<evidence type="ECO:0000256" key="11">
    <source>
        <dbReference type="ARBA" id="ARBA00049893"/>
    </source>
</evidence>
<dbReference type="NCBIfam" id="TIGR00726">
    <property type="entry name" value="peptidoglycan editing factor PgeF"/>
    <property type="match status" value="1"/>
</dbReference>
<keyword evidence="7" id="KW-0378">Hydrolase</keyword>
<evidence type="ECO:0000256" key="1">
    <source>
        <dbReference type="ARBA" id="ARBA00000553"/>
    </source>
</evidence>
<evidence type="ECO:0000256" key="6">
    <source>
        <dbReference type="ARBA" id="ARBA00022723"/>
    </source>
</evidence>
<comment type="catalytic activity">
    <reaction evidence="9">
        <text>adenosine + H2O + H(+) = inosine + NH4(+)</text>
        <dbReference type="Rhea" id="RHEA:24408"/>
        <dbReference type="ChEBI" id="CHEBI:15377"/>
        <dbReference type="ChEBI" id="CHEBI:15378"/>
        <dbReference type="ChEBI" id="CHEBI:16335"/>
        <dbReference type="ChEBI" id="CHEBI:17596"/>
        <dbReference type="ChEBI" id="CHEBI:28938"/>
        <dbReference type="EC" id="3.5.4.4"/>
    </reaction>
    <physiologicalReaction direction="left-to-right" evidence="9">
        <dbReference type="Rhea" id="RHEA:24409"/>
    </physiologicalReaction>
</comment>
<dbReference type="PANTHER" id="PTHR30616">
    <property type="entry name" value="UNCHARACTERIZED PROTEIN YFIH"/>
    <property type="match status" value="1"/>
</dbReference>
<comment type="catalytic activity">
    <reaction evidence="11">
        <text>S-methyl-5'-thioadenosine + phosphate = 5-(methylsulfanyl)-alpha-D-ribose 1-phosphate + adenine</text>
        <dbReference type="Rhea" id="RHEA:11852"/>
        <dbReference type="ChEBI" id="CHEBI:16708"/>
        <dbReference type="ChEBI" id="CHEBI:17509"/>
        <dbReference type="ChEBI" id="CHEBI:43474"/>
        <dbReference type="ChEBI" id="CHEBI:58533"/>
        <dbReference type="EC" id="2.4.2.28"/>
    </reaction>
    <physiologicalReaction direction="left-to-right" evidence="11">
        <dbReference type="Rhea" id="RHEA:11853"/>
    </physiologicalReaction>
</comment>
<dbReference type="OrthoDB" id="4279at2"/>
<dbReference type="PANTHER" id="PTHR30616:SF2">
    <property type="entry name" value="PURINE NUCLEOSIDE PHOSPHORYLASE LACC1"/>
    <property type="match status" value="1"/>
</dbReference>
<evidence type="ECO:0000256" key="4">
    <source>
        <dbReference type="ARBA" id="ARBA00007353"/>
    </source>
</evidence>
<dbReference type="GO" id="GO:0017061">
    <property type="term" value="F:S-methyl-5-thioadenosine phosphorylase activity"/>
    <property type="evidence" value="ECO:0007669"/>
    <property type="project" value="UniProtKB-EC"/>
</dbReference>
<dbReference type="RefSeq" id="WP_146947094.1">
    <property type="nucleotide sequence ID" value="NZ_VOQF01000003.1"/>
</dbReference>
<name>A0A5C6W2T0_9BACI</name>
<organism evidence="13 14">
    <name type="scientific">Metabacillus litoralis</name>
    <dbReference type="NCBI Taxonomy" id="152268"/>
    <lineage>
        <taxon>Bacteria</taxon>
        <taxon>Bacillati</taxon>
        <taxon>Bacillota</taxon>
        <taxon>Bacilli</taxon>
        <taxon>Bacillales</taxon>
        <taxon>Bacillaceae</taxon>
        <taxon>Metabacillus</taxon>
    </lineage>
</organism>
<accession>A0A5C6W2T0</accession>
<comment type="catalytic activity">
    <reaction evidence="1">
        <text>inosine + phosphate = alpha-D-ribose 1-phosphate + hypoxanthine</text>
        <dbReference type="Rhea" id="RHEA:27646"/>
        <dbReference type="ChEBI" id="CHEBI:17368"/>
        <dbReference type="ChEBI" id="CHEBI:17596"/>
        <dbReference type="ChEBI" id="CHEBI:43474"/>
        <dbReference type="ChEBI" id="CHEBI:57720"/>
        <dbReference type="EC" id="2.4.2.1"/>
    </reaction>
    <physiologicalReaction direction="left-to-right" evidence="1">
        <dbReference type="Rhea" id="RHEA:27647"/>
    </physiologicalReaction>
</comment>
<dbReference type="GO" id="GO:0005507">
    <property type="term" value="F:copper ion binding"/>
    <property type="evidence" value="ECO:0007669"/>
    <property type="project" value="TreeGrafter"/>
</dbReference>
<evidence type="ECO:0000256" key="9">
    <source>
        <dbReference type="ARBA" id="ARBA00047989"/>
    </source>
</evidence>
<comment type="catalytic activity">
    <reaction evidence="10">
        <text>adenosine + phosphate = alpha-D-ribose 1-phosphate + adenine</text>
        <dbReference type="Rhea" id="RHEA:27642"/>
        <dbReference type="ChEBI" id="CHEBI:16335"/>
        <dbReference type="ChEBI" id="CHEBI:16708"/>
        <dbReference type="ChEBI" id="CHEBI:43474"/>
        <dbReference type="ChEBI" id="CHEBI:57720"/>
        <dbReference type="EC" id="2.4.2.1"/>
    </reaction>
    <physiologicalReaction direction="left-to-right" evidence="10">
        <dbReference type="Rhea" id="RHEA:27643"/>
    </physiologicalReaction>
</comment>
<proteinExistence type="inferred from homology"/>
<dbReference type="Gene3D" id="3.60.140.10">
    <property type="entry name" value="CNF1/YfiH-like putative cysteine hydrolases"/>
    <property type="match status" value="1"/>
</dbReference>
<evidence type="ECO:0000256" key="12">
    <source>
        <dbReference type="RuleBase" id="RU361274"/>
    </source>
</evidence>
<comment type="caution">
    <text evidence="13">The sequence shown here is derived from an EMBL/GenBank/DDBJ whole genome shotgun (WGS) entry which is preliminary data.</text>
</comment>
<dbReference type="InterPro" id="IPR011324">
    <property type="entry name" value="Cytotoxic_necrot_fac-like_cat"/>
</dbReference>
<evidence type="ECO:0000256" key="7">
    <source>
        <dbReference type="ARBA" id="ARBA00022801"/>
    </source>
</evidence>
<evidence type="ECO:0000256" key="8">
    <source>
        <dbReference type="ARBA" id="ARBA00022833"/>
    </source>
</evidence>
<evidence type="ECO:0000313" key="13">
    <source>
        <dbReference type="EMBL" id="TXC92214.1"/>
    </source>
</evidence>
<comment type="function">
    <text evidence="3">Purine nucleoside enzyme that catalyzes the phosphorolysis of adenosine and inosine nucleosides, yielding D-ribose 1-phosphate and the respective free bases, adenine and hypoxanthine. Also catalyzes the phosphorolysis of S-methyl-5'-thioadenosine into adenine and S-methyl-5-thio-alpha-D-ribose 1-phosphate. Also has adenosine deaminase activity.</text>
</comment>
<keyword evidence="8" id="KW-0862">Zinc</keyword>
<evidence type="ECO:0000256" key="5">
    <source>
        <dbReference type="ARBA" id="ARBA00022679"/>
    </source>
</evidence>
<dbReference type="CDD" id="cd16833">
    <property type="entry name" value="YfiH"/>
    <property type="match status" value="1"/>
</dbReference>
<reference evidence="13 14" key="1">
    <citation type="journal article" date="2005" name="Int. J. Syst. Evol. Microbiol.">
        <title>Bacillus litoralis sp. nov., isolated from a tidal flat of the Yellow Sea in Korea.</title>
        <authorList>
            <person name="Yoon J.H."/>
            <person name="Oh T.K."/>
        </authorList>
    </citation>
    <scope>NUCLEOTIDE SEQUENCE [LARGE SCALE GENOMIC DNA]</scope>
    <source>
        <strain evidence="13 14">SW-211</strain>
    </source>
</reference>
<dbReference type="EMBL" id="VOQF01000003">
    <property type="protein sequence ID" value="TXC92214.1"/>
    <property type="molecule type" value="Genomic_DNA"/>
</dbReference>
<dbReference type="Proteomes" id="UP000321363">
    <property type="component" value="Unassembled WGS sequence"/>
</dbReference>
<keyword evidence="6" id="KW-0479">Metal-binding</keyword>
<protein>
    <recommendedName>
        <fullName evidence="12">Purine nucleoside phosphorylase</fullName>
    </recommendedName>
</protein>
<dbReference type="InterPro" id="IPR003730">
    <property type="entry name" value="Cu_polyphenol_OxRdtase"/>
</dbReference>
<dbReference type="SUPFAM" id="SSF64438">
    <property type="entry name" value="CNF1/YfiH-like putative cysteine hydrolases"/>
    <property type="match status" value="1"/>
</dbReference>
<comment type="cofactor">
    <cofactor evidence="2">
        <name>Zn(2+)</name>
        <dbReference type="ChEBI" id="CHEBI:29105"/>
    </cofactor>
</comment>
<evidence type="ECO:0000256" key="3">
    <source>
        <dbReference type="ARBA" id="ARBA00003215"/>
    </source>
</evidence>
<evidence type="ECO:0000313" key="14">
    <source>
        <dbReference type="Proteomes" id="UP000321363"/>
    </source>
</evidence>
<dbReference type="Pfam" id="PF02578">
    <property type="entry name" value="Cu-oxidase_4"/>
    <property type="match status" value="1"/>
</dbReference>
<dbReference type="AlphaFoldDB" id="A0A5C6W2T0"/>
<dbReference type="GO" id="GO:0016787">
    <property type="term" value="F:hydrolase activity"/>
    <property type="evidence" value="ECO:0007669"/>
    <property type="project" value="UniProtKB-KW"/>
</dbReference>
<keyword evidence="5" id="KW-0808">Transferase</keyword>
<keyword evidence="14" id="KW-1185">Reference proteome</keyword>
<dbReference type="InterPro" id="IPR038371">
    <property type="entry name" value="Cu_polyphenol_OxRdtase_sf"/>
</dbReference>
<sequence>MAEPFLHRDESYLTLDSWNKKDNRLKVGFTTKNGGESTGDFCSLNLGLHVHDHHQAVINNRNRMAEKLNVPLEAWVFAEQTHSNNIQKVTKQHSGRGTLKYSDGMVNCDAIYTNQTGIMLSLCFADCVPIYFFHPEKQLVGLAHAGWKGTVQNIAGEMINCWSADEEIPRNEILVAIGPSIGFCCYTVDERVISAIDSEVLEVYSKPYETLTTGKYKLDLKKLNKNLLLHAGIKEENILVSKQCTSCEAELYFSHRRDNGKTGRMLSFIGINEEA</sequence>